<feature type="region of interest" description="Disordered" evidence="1">
    <location>
        <begin position="259"/>
        <end position="293"/>
    </location>
</feature>
<dbReference type="OrthoDB" id="9976386at2759"/>
<dbReference type="EMBL" id="RQTK01000169">
    <property type="protein sequence ID" value="RUS85448.1"/>
    <property type="molecule type" value="Genomic_DNA"/>
</dbReference>
<evidence type="ECO:0000256" key="1">
    <source>
        <dbReference type="SAM" id="MobiDB-lite"/>
    </source>
</evidence>
<evidence type="ECO:0000313" key="2">
    <source>
        <dbReference type="EMBL" id="RUS85448.1"/>
    </source>
</evidence>
<accession>A0A3S1BP55</accession>
<gene>
    <name evidence="2" type="ORF">EGW08_006781</name>
</gene>
<organism evidence="2 3">
    <name type="scientific">Elysia chlorotica</name>
    <name type="common">Eastern emerald elysia</name>
    <name type="synonym">Sea slug</name>
    <dbReference type="NCBI Taxonomy" id="188477"/>
    <lineage>
        <taxon>Eukaryota</taxon>
        <taxon>Metazoa</taxon>
        <taxon>Spiralia</taxon>
        <taxon>Lophotrochozoa</taxon>
        <taxon>Mollusca</taxon>
        <taxon>Gastropoda</taxon>
        <taxon>Heterobranchia</taxon>
        <taxon>Euthyneura</taxon>
        <taxon>Panpulmonata</taxon>
        <taxon>Sacoglossa</taxon>
        <taxon>Placobranchoidea</taxon>
        <taxon>Plakobranchidae</taxon>
        <taxon>Elysia</taxon>
    </lineage>
</organism>
<comment type="caution">
    <text evidence="2">The sequence shown here is derived from an EMBL/GenBank/DDBJ whole genome shotgun (WGS) entry which is preliminary data.</text>
</comment>
<dbReference type="AlphaFoldDB" id="A0A3S1BP55"/>
<proteinExistence type="predicted"/>
<protein>
    <recommendedName>
        <fullName evidence="4">DUF4476 domain-containing protein</fullName>
    </recommendedName>
</protein>
<reference evidence="2 3" key="1">
    <citation type="submission" date="2019-01" db="EMBL/GenBank/DDBJ databases">
        <title>A draft genome assembly of the solar-powered sea slug Elysia chlorotica.</title>
        <authorList>
            <person name="Cai H."/>
            <person name="Li Q."/>
            <person name="Fang X."/>
            <person name="Li J."/>
            <person name="Curtis N.E."/>
            <person name="Altenburger A."/>
            <person name="Shibata T."/>
            <person name="Feng M."/>
            <person name="Maeda T."/>
            <person name="Schwartz J.A."/>
            <person name="Shigenobu S."/>
            <person name="Lundholm N."/>
            <person name="Nishiyama T."/>
            <person name="Yang H."/>
            <person name="Hasebe M."/>
            <person name="Li S."/>
            <person name="Pierce S.K."/>
            <person name="Wang J."/>
        </authorList>
    </citation>
    <scope>NUCLEOTIDE SEQUENCE [LARGE SCALE GENOMIC DNA]</scope>
    <source>
        <strain evidence="2">EC2010</strain>
        <tissue evidence="2">Whole organism of an adult</tissue>
    </source>
</reference>
<evidence type="ECO:0008006" key="4">
    <source>
        <dbReference type="Google" id="ProtNLM"/>
    </source>
</evidence>
<evidence type="ECO:0000313" key="3">
    <source>
        <dbReference type="Proteomes" id="UP000271974"/>
    </source>
</evidence>
<keyword evidence="3" id="KW-1185">Reference proteome</keyword>
<dbReference type="Proteomes" id="UP000271974">
    <property type="component" value="Unassembled WGS sequence"/>
</dbReference>
<sequence>MLLGKPENHRARDCLVLASFSFYHLKVYLTTMAKTSMSVNEFERLICRLRQESDSHDNKLQILYTSRGYFNAEQAGRVLYELPRPADKVAALRMMEPRLCRMTCREARHIIEAVSIHNDRLIALDCVKRVLIDSQEELGEEYSLSNFIYENDKCRGRAIQHTVRSDVADHVAAGGHQGYASLGALHSQARPMLTNLYGDIKTQTEGAPGHGKIHVLPTAEPGFIPSIYTGHPSYAYPADLTYAESRSYPGTIGYPAHMPTNSEYPGGAPPLGNHSGAPAPTGFPNLEEGRIAV</sequence>
<name>A0A3S1BP55_ELYCH</name>